<organism evidence="2">
    <name type="scientific">Tanacetum cinerariifolium</name>
    <name type="common">Dalmatian daisy</name>
    <name type="synonym">Chrysanthemum cinerariifolium</name>
    <dbReference type="NCBI Taxonomy" id="118510"/>
    <lineage>
        <taxon>Eukaryota</taxon>
        <taxon>Viridiplantae</taxon>
        <taxon>Streptophyta</taxon>
        <taxon>Embryophyta</taxon>
        <taxon>Tracheophyta</taxon>
        <taxon>Spermatophyta</taxon>
        <taxon>Magnoliopsida</taxon>
        <taxon>eudicotyledons</taxon>
        <taxon>Gunneridae</taxon>
        <taxon>Pentapetalae</taxon>
        <taxon>asterids</taxon>
        <taxon>campanulids</taxon>
        <taxon>Asterales</taxon>
        <taxon>Asteraceae</taxon>
        <taxon>Asteroideae</taxon>
        <taxon>Anthemideae</taxon>
        <taxon>Anthemidinae</taxon>
        <taxon>Tanacetum</taxon>
    </lineage>
</organism>
<dbReference type="Gene3D" id="2.40.70.10">
    <property type="entry name" value="Acid Proteases"/>
    <property type="match status" value="1"/>
</dbReference>
<keyword evidence="2" id="KW-0808">Transferase</keyword>
<keyword evidence="2" id="KW-0695">RNA-directed DNA polymerase</keyword>
<dbReference type="EMBL" id="BKCJ010477916">
    <property type="protein sequence ID" value="GFA73477.1"/>
    <property type="molecule type" value="Genomic_DNA"/>
</dbReference>
<dbReference type="Pfam" id="PF08284">
    <property type="entry name" value="RVP_2"/>
    <property type="match status" value="1"/>
</dbReference>
<comment type="caution">
    <text evidence="2">The sequence shown here is derived from an EMBL/GenBank/DDBJ whole genome shotgun (WGS) entry which is preliminary data.</text>
</comment>
<evidence type="ECO:0000259" key="1">
    <source>
        <dbReference type="Pfam" id="PF00078"/>
    </source>
</evidence>
<dbReference type="InterPro" id="IPR043502">
    <property type="entry name" value="DNA/RNA_pol_sf"/>
</dbReference>
<dbReference type="AlphaFoldDB" id="A0A699K557"/>
<reference evidence="2" key="1">
    <citation type="journal article" date="2019" name="Sci. Rep.">
        <title>Draft genome of Tanacetum cinerariifolium, the natural source of mosquito coil.</title>
        <authorList>
            <person name="Yamashiro T."/>
            <person name="Shiraishi A."/>
            <person name="Satake H."/>
            <person name="Nakayama K."/>
        </authorList>
    </citation>
    <scope>NUCLEOTIDE SEQUENCE</scope>
</reference>
<feature type="non-terminal residue" evidence="2">
    <location>
        <position position="1"/>
    </location>
</feature>
<dbReference type="Pfam" id="PF00078">
    <property type="entry name" value="RVT_1"/>
    <property type="match status" value="1"/>
</dbReference>
<dbReference type="Gene3D" id="3.10.10.10">
    <property type="entry name" value="HIV Type 1 Reverse Transcriptase, subunit A, domain 1"/>
    <property type="match status" value="1"/>
</dbReference>
<sequence length="293" mass="33680">VGPRMVNLLNARKQIIDRKRALSVVVLIITRQHALDIEPSNLGFSYEIEIASGQLIAINKVIRGCKLEIEGHIFDIDLIPFGYRSFDVIVGMDWLSKHKAEIVCHEKLVRISLPYVEMLKVLEERPEEKVRHLMSVKVKEQKLKDIVVVRNFSKVFPNDLSGLPPSQEIEFRIDLIRGAMRVTKPPYHLVPSEIKELSSQLRELQDKGFIRPSSSPWGAPVLFVKKTTGSFMMCVDYKQLNKLTIKNRYPLLSIDDLFGQLQGSQFFSKIDLQSGYHQLRVHEDDMPKTAFRT</sequence>
<dbReference type="InterPro" id="IPR000477">
    <property type="entry name" value="RT_dom"/>
</dbReference>
<dbReference type="PANTHER" id="PTHR15503:SF45">
    <property type="entry name" value="RNA-DIRECTED DNA POLYMERASE HOMOLOG"/>
    <property type="match status" value="1"/>
</dbReference>
<dbReference type="InterPro" id="IPR021109">
    <property type="entry name" value="Peptidase_aspartic_dom_sf"/>
</dbReference>
<dbReference type="PANTHER" id="PTHR15503">
    <property type="entry name" value="LDOC1 RELATED"/>
    <property type="match status" value="1"/>
</dbReference>
<gene>
    <name evidence="2" type="ORF">Tci_645449</name>
</gene>
<evidence type="ECO:0000313" key="2">
    <source>
        <dbReference type="EMBL" id="GFA73477.1"/>
    </source>
</evidence>
<dbReference type="CDD" id="cd01647">
    <property type="entry name" value="RT_LTR"/>
    <property type="match status" value="1"/>
</dbReference>
<dbReference type="GO" id="GO:0003964">
    <property type="term" value="F:RNA-directed DNA polymerase activity"/>
    <property type="evidence" value="ECO:0007669"/>
    <property type="project" value="UniProtKB-KW"/>
</dbReference>
<accession>A0A699K557</accession>
<proteinExistence type="predicted"/>
<dbReference type="InterPro" id="IPR043128">
    <property type="entry name" value="Rev_trsase/Diguanyl_cyclase"/>
</dbReference>
<keyword evidence="2" id="KW-0548">Nucleotidyltransferase</keyword>
<dbReference type="SUPFAM" id="SSF56672">
    <property type="entry name" value="DNA/RNA polymerases"/>
    <property type="match status" value="1"/>
</dbReference>
<feature type="domain" description="Reverse transcriptase" evidence="1">
    <location>
        <begin position="225"/>
        <end position="293"/>
    </location>
</feature>
<name>A0A699K557_TANCI</name>
<dbReference type="InterPro" id="IPR032567">
    <property type="entry name" value="RTL1-rel"/>
</dbReference>
<protein>
    <submittedName>
        <fullName evidence="2">Putative reverse transcriptase domain-containing protein</fullName>
    </submittedName>
</protein>
<dbReference type="Gene3D" id="3.30.70.270">
    <property type="match status" value="1"/>
</dbReference>